<keyword evidence="7" id="KW-1185">Reference proteome</keyword>
<name>A0A1S3KBI4_LINAN</name>
<dbReference type="InterPro" id="IPR001841">
    <property type="entry name" value="Znf_RING"/>
</dbReference>
<dbReference type="SUPFAM" id="SSF57850">
    <property type="entry name" value="RING/U-box"/>
    <property type="match status" value="1"/>
</dbReference>
<feature type="region of interest" description="Disordered" evidence="5">
    <location>
        <begin position="276"/>
        <end position="301"/>
    </location>
</feature>
<gene>
    <name evidence="8" type="primary">LOC106180536</name>
</gene>
<evidence type="ECO:0000259" key="6">
    <source>
        <dbReference type="PROSITE" id="PS50089"/>
    </source>
</evidence>
<evidence type="ECO:0000256" key="1">
    <source>
        <dbReference type="ARBA" id="ARBA00022723"/>
    </source>
</evidence>
<dbReference type="GeneID" id="106180536"/>
<keyword evidence="3" id="KW-0862">Zinc</keyword>
<reference evidence="8" key="1">
    <citation type="submission" date="2025-08" db="UniProtKB">
        <authorList>
            <consortium name="RefSeq"/>
        </authorList>
    </citation>
    <scope>IDENTIFICATION</scope>
    <source>
        <tissue evidence="8">Gonads</tissue>
    </source>
</reference>
<evidence type="ECO:0000313" key="7">
    <source>
        <dbReference type="Proteomes" id="UP000085678"/>
    </source>
</evidence>
<keyword evidence="2 4" id="KW-0863">Zinc-finger</keyword>
<dbReference type="STRING" id="7574.A0A1S3KBI4"/>
<protein>
    <submittedName>
        <fullName evidence="8">Uncharacterized protein LOC106180536</fullName>
    </submittedName>
</protein>
<evidence type="ECO:0000256" key="3">
    <source>
        <dbReference type="ARBA" id="ARBA00022833"/>
    </source>
</evidence>
<dbReference type="KEGG" id="lak:106180536"/>
<organism evidence="7 8">
    <name type="scientific">Lingula anatina</name>
    <name type="common">Brachiopod</name>
    <name type="synonym">Lingula unguis</name>
    <dbReference type="NCBI Taxonomy" id="7574"/>
    <lineage>
        <taxon>Eukaryota</taxon>
        <taxon>Metazoa</taxon>
        <taxon>Spiralia</taxon>
        <taxon>Lophotrochozoa</taxon>
        <taxon>Brachiopoda</taxon>
        <taxon>Linguliformea</taxon>
        <taxon>Lingulata</taxon>
        <taxon>Lingulida</taxon>
        <taxon>Linguloidea</taxon>
        <taxon>Lingulidae</taxon>
        <taxon>Lingula</taxon>
    </lineage>
</organism>
<dbReference type="PANTHER" id="PTHR10131">
    <property type="entry name" value="TNF RECEPTOR ASSOCIATED FACTOR"/>
    <property type="match status" value="1"/>
</dbReference>
<dbReference type="RefSeq" id="XP_013419998.1">
    <property type="nucleotide sequence ID" value="XM_013564544.1"/>
</dbReference>
<accession>A0A1S3KBI4</accession>
<evidence type="ECO:0000313" key="8">
    <source>
        <dbReference type="RefSeq" id="XP_013419998.1"/>
    </source>
</evidence>
<evidence type="ECO:0000256" key="2">
    <source>
        <dbReference type="ARBA" id="ARBA00022771"/>
    </source>
</evidence>
<feature type="compositionally biased region" description="Basic and acidic residues" evidence="5">
    <location>
        <begin position="416"/>
        <end position="425"/>
    </location>
</feature>
<dbReference type="PROSITE" id="PS50089">
    <property type="entry name" value="ZF_RING_2"/>
    <property type="match status" value="1"/>
</dbReference>
<dbReference type="Proteomes" id="UP000085678">
    <property type="component" value="Unplaced"/>
</dbReference>
<dbReference type="GO" id="GO:0043122">
    <property type="term" value="P:regulation of canonical NF-kappaB signal transduction"/>
    <property type="evidence" value="ECO:0007669"/>
    <property type="project" value="TreeGrafter"/>
</dbReference>
<sequence length="473" mass="54092">MYFADSWKAISVAEFREIVQQEQKIREKAILEKYVELGWQDYCANLRVSDEERRDYYRQFLLGLGELCTNVLPSRESTFEEARQACNADIEEAKQLAFLFLAAPLDGHDRERRQCEIRNFRELYPGTSQCGGNVGYEVMVYNKDELLDQVTSFIQVHRKKGRIVILFVGHGGPDGQITLAEEKCPLKKYIACVSAVAKNLHPAVPIDLINAQCYAHLVPTAEHPSVNIINLTNRRNPVTHSWHYYEVDFISHLPNWRIIELQSLAKAAKDKQNKDAGKTFITPLPPTEETTQPTQRGFSPALFPDPIDERFKCKTCKLVLRDAMQTPCGHRHCMTCLDDFIRSSDGRLCPACPEGAEGGESQIFRDNAMRLEMHSLKIICDQGCGWEGSLQDYQEIHENSCRTIQSTIPDAELRERSDRGAEGHEQTISQEDVSRQPGVEEQIHVPEYFDQEEEKLITNFQRMEISAVEVHDN</sequence>
<dbReference type="PANTHER" id="PTHR10131:SF138">
    <property type="entry name" value="RE66324P"/>
    <property type="match status" value="1"/>
</dbReference>
<dbReference type="OrthoDB" id="10051587at2759"/>
<dbReference type="AlphaFoldDB" id="A0A1S3KBI4"/>
<feature type="region of interest" description="Disordered" evidence="5">
    <location>
        <begin position="416"/>
        <end position="441"/>
    </location>
</feature>
<dbReference type="GO" id="GO:0005164">
    <property type="term" value="F:tumor necrosis factor receptor binding"/>
    <property type="evidence" value="ECO:0007669"/>
    <property type="project" value="TreeGrafter"/>
</dbReference>
<keyword evidence="1" id="KW-0479">Metal-binding</keyword>
<dbReference type="GO" id="GO:0009898">
    <property type="term" value="C:cytoplasmic side of plasma membrane"/>
    <property type="evidence" value="ECO:0007669"/>
    <property type="project" value="TreeGrafter"/>
</dbReference>
<dbReference type="GO" id="GO:0008270">
    <property type="term" value="F:zinc ion binding"/>
    <property type="evidence" value="ECO:0007669"/>
    <property type="project" value="UniProtKB-KW"/>
</dbReference>
<evidence type="ECO:0000256" key="5">
    <source>
        <dbReference type="SAM" id="MobiDB-lite"/>
    </source>
</evidence>
<dbReference type="Gene3D" id="3.30.40.10">
    <property type="entry name" value="Zinc/RING finger domain, C3HC4 (zinc finger)"/>
    <property type="match status" value="1"/>
</dbReference>
<dbReference type="InParanoid" id="A0A1S3KBI4"/>
<dbReference type="InterPro" id="IPR013083">
    <property type="entry name" value="Znf_RING/FYVE/PHD"/>
</dbReference>
<dbReference type="Pfam" id="PF00097">
    <property type="entry name" value="zf-C3HC4"/>
    <property type="match status" value="1"/>
</dbReference>
<evidence type="ECO:0000256" key="4">
    <source>
        <dbReference type="PROSITE-ProRule" id="PRU00175"/>
    </source>
</evidence>
<dbReference type="InterPro" id="IPR018957">
    <property type="entry name" value="Znf_C3HC4_RING-type"/>
</dbReference>
<proteinExistence type="predicted"/>
<feature type="domain" description="RING-type" evidence="6">
    <location>
        <begin position="313"/>
        <end position="352"/>
    </location>
</feature>